<gene>
    <name evidence="2" type="ORF">MTR66_03265</name>
</gene>
<evidence type="ECO:0000313" key="3">
    <source>
        <dbReference type="Proteomes" id="UP001202281"/>
    </source>
</evidence>
<dbReference type="InterPro" id="IPR036249">
    <property type="entry name" value="Thioredoxin-like_sf"/>
</dbReference>
<protein>
    <submittedName>
        <fullName evidence="2">Methylamine utilization protein MauD</fullName>
    </submittedName>
</protein>
<organism evidence="2 3">
    <name type="scientific">Novosphingobium beihaiensis</name>
    <dbReference type="NCBI Taxonomy" id="2930389"/>
    <lineage>
        <taxon>Bacteria</taxon>
        <taxon>Pseudomonadati</taxon>
        <taxon>Pseudomonadota</taxon>
        <taxon>Alphaproteobacteria</taxon>
        <taxon>Sphingomonadales</taxon>
        <taxon>Sphingomonadaceae</taxon>
        <taxon>Novosphingobium</taxon>
    </lineage>
</organism>
<evidence type="ECO:0000259" key="1">
    <source>
        <dbReference type="PROSITE" id="PS51352"/>
    </source>
</evidence>
<dbReference type="SUPFAM" id="SSF52833">
    <property type="entry name" value="Thioredoxin-like"/>
    <property type="match status" value="1"/>
</dbReference>
<name>A0ABT0BL91_9SPHN</name>
<reference evidence="2 3" key="1">
    <citation type="submission" date="2022-04" db="EMBL/GenBank/DDBJ databases">
        <title>Identification of a novel bacterium isolated from mangrove sediments.</title>
        <authorList>
            <person name="Pan X."/>
        </authorList>
    </citation>
    <scope>NUCLEOTIDE SEQUENCE [LARGE SCALE GENOMIC DNA]</scope>
    <source>
        <strain evidence="2 3">B2638</strain>
    </source>
</reference>
<evidence type="ECO:0000313" key="2">
    <source>
        <dbReference type="EMBL" id="MCJ2185831.1"/>
    </source>
</evidence>
<dbReference type="InterPro" id="IPR013766">
    <property type="entry name" value="Thioredoxin_domain"/>
</dbReference>
<comment type="caution">
    <text evidence="2">The sequence shown here is derived from an EMBL/GenBank/DDBJ whole genome shotgun (WGS) entry which is preliminary data.</text>
</comment>
<dbReference type="EMBL" id="JALHLG010000003">
    <property type="protein sequence ID" value="MCJ2185831.1"/>
    <property type="molecule type" value="Genomic_DNA"/>
</dbReference>
<feature type="domain" description="Thioredoxin" evidence="1">
    <location>
        <begin position="49"/>
        <end position="186"/>
    </location>
</feature>
<sequence length="197" mass="20623">MTTALIISQVLLWIVLGLTLLGGLALARQVGVLYERVAPVGALTATRGPEPGSVAPRLKLAALDGQTIEIGGPSASGRSSLVLFVSAQCPVCKVLIPTAREVARSEGLDLILAGDAPEAEQRALIMKHGLGDLPFVNSSEFGRTYAVDKLPHAILIDGKGIIAGRGLVNSREHLESLVEARDSGLRSVQEYLSAARA</sequence>
<proteinExistence type="predicted"/>
<dbReference type="PROSITE" id="PS51352">
    <property type="entry name" value="THIOREDOXIN_2"/>
    <property type="match status" value="1"/>
</dbReference>
<keyword evidence="3" id="KW-1185">Reference proteome</keyword>
<dbReference type="Gene3D" id="3.40.30.10">
    <property type="entry name" value="Glutaredoxin"/>
    <property type="match status" value="1"/>
</dbReference>
<dbReference type="Proteomes" id="UP001202281">
    <property type="component" value="Unassembled WGS sequence"/>
</dbReference>
<accession>A0ABT0BL91</accession>
<dbReference type="RefSeq" id="WP_243917860.1">
    <property type="nucleotide sequence ID" value="NZ_JALHLG010000003.1"/>
</dbReference>